<protein>
    <submittedName>
        <fullName evidence="2">Uncharacterized protein</fullName>
    </submittedName>
</protein>
<keyword evidence="1" id="KW-0472">Membrane</keyword>
<feature type="transmembrane region" description="Helical" evidence="1">
    <location>
        <begin position="15"/>
        <end position="40"/>
    </location>
</feature>
<evidence type="ECO:0000313" key="2">
    <source>
        <dbReference type="EMBL" id="OGY68136.1"/>
    </source>
</evidence>
<reference evidence="2 3" key="1">
    <citation type="journal article" date="2016" name="Nat. Commun.">
        <title>Thousands of microbial genomes shed light on interconnected biogeochemical processes in an aquifer system.</title>
        <authorList>
            <person name="Anantharaman K."/>
            <person name="Brown C.T."/>
            <person name="Hug L.A."/>
            <person name="Sharon I."/>
            <person name="Castelle C.J."/>
            <person name="Probst A.J."/>
            <person name="Thomas B.C."/>
            <person name="Singh A."/>
            <person name="Wilkins M.J."/>
            <person name="Karaoz U."/>
            <person name="Brodie E.L."/>
            <person name="Williams K.H."/>
            <person name="Hubbard S.S."/>
            <person name="Banfield J.F."/>
        </authorList>
    </citation>
    <scope>NUCLEOTIDE SEQUENCE [LARGE SCALE GENOMIC DNA]</scope>
</reference>
<organism evidence="2 3">
    <name type="scientific">Candidatus Harrisonbacteria bacterium RIFCSPLOWO2_02_FULL_45_10c</name>
    <dbReference type="NCBI Taxonomy" id="1798410"/>
    <lineage>
        <taxon>Bacteria</taxon>
        <taxon>Candidatus Harrisoniibacteriota</taxon>
    </lineage>
</organism>
<keyword evidence="1" id="KW-1133">Transmembrane helix</keyword>
<evidence type="ECO:0000256" key="1">
    <source>
        <dbReference type="SAM" id="Phobius"/>
    </source>
</evidence>
<accession>A0A1G1ZVJ1</accession>
<name>A0A1G1ZVJ1_9BACT</name>
<dbReference type="EMBL" id="MHJM01000008">
    <property type="protein sequence ID" value="OGY68136.1"/>
    <property type="molecule type" value="Genomic_DNA"/>
</dbReference>
<keyword evidence="1" id="KW-0812">Transmembrane</keyword>
<dbReference type="Proteomes" id="UP000176284">
    <property type="component" value="Unassembled WGS sequence"/>
</dbReference>
<feature type="transmembrane region" description="Helical" evidence="1">
    <location>
        <begin position="52"/>
        <end position="69"/>
    </location>
</feature>
<proteinExistence type="predicted"/>
<dbReference type="AlphaFoldDB" id="A0A1G1ZVJ1"/>
<feature type="transmembrane region" description="Helical" evidence="1">
    <location>
        <begin position="81"/>
        <end position="99"/>
    </location>
</feature>
<evidence type="ECO:0000313" key="3">
    <source>
        <dbReference type="Proteomes" id="UP000176284"/>
    </source>
</evidence>
<dbReference type="STRING" id="1798410.A3H63_00285"/>
<comment type="caution">
    <text evidence="2">The sequence shown here is derived from an EMBL/GenBank/DDBJ whole genome shotgun (WGS) entry which is preliminary data.</text>
</comment>
<gene>
    <name evidence="2" type="ORF">A3H63_00285</name>
</gene>
<sequence>MPSGIRNFTKNQTAFLIHGLVFLFFLCIIFYFCFGIWNFIQFIGWKFFSNRFGNFLANALLFLLAAYGIGKMLSIPGVRSLISALLGTLPFVGTVMKFMDLMTKMKERGAPEVEFETHPGSRRWQLAWVSNEFEDGDVVYCSVHVPIQAYPGGFYYSRVPKSELRFTGRQAWETFLTCLSGGLL</sequence>